<dbReference type="PROSITE" id="PS51375">
    <property type="entry name" value="PPR"/>
    <property type="match status" value="4"/>
</dbReference>
<reference evidence="5" key="1">
    <citation type="journal article" date="2018" name="Gigascience">
        <title>Genome assembly of the Pink Ipe (Handroanthus impetiginosus, Bignoniaceae), a highly valued, ecologically keystone Neotropical timber forest tree.</title>
        <authorList>
            <person name="Silva-Junior O.B."/>
            <person name="Grattapaglia D."/>
            <person name="Novaes E."/>
            <person name="Collevatti R.G."/>
        </authorList>
    </citation>
    <scope>NUCLEOTIDE SEQUENCE [LARGE SCALE GENOMIC DNA]</scope>
    <source>
        <strain evidence="5">cv. UFG-1</strain>
    </source>
</reference>
<dbReference type="PANTHER" id="PTHR47936">
    <property type="entry name" value="PPR_LONG DOMAIN-CONTAINING PROTEIN"/>
    <property type="match status" value="1"/>
</dbReference>
<feature type="repeat" description="PPR" evidence="3">
    <location>
        <begin position="195"/>
        <end position="229"/>
    </location>
</feature>
<proteinExistence type="inferred from homology"/>
<sequence>MNNVSPLRCLSQIFLPKTTKATAAVPSAPTKDEIIQNVVDQFKKKSNQNKFRRQRLSYKITVSRLAKAGHFSSVRDILDHQKVYPDIKDEHFTARLICLYGEAKMSDNALQLFDEMPDLNCPRTVLSFNALLAAYFPTKKFDKIVELFQELPGKLSIKPNVISYTSVIKAFCEMGSFDSAISMLEDMEKNDVAPNATTFGTLLDAFYVNGRLSEAENIWNLMEEKEVIPDLRCYNSRLYGMVKEKRLSEAMEVFNELNDKCLKPNTCTYNCLIKGFVTEGNLKETKKWYTTMLESGCSPNPPTFSILISFACDNADIDFAYELCKRSFNPKKKLSTKVIKKVINNLVEQSKVDKARELLELDNSNRKLLLDKLIPSAVD</sequence>
<keyword evidence="5" id="KW-1185">Reference proteome</keyword>
<dbReference type="InterPro" id="IPR011990">
    <property type="entry name" value="TPR-like_helical_dom_sf"/>
</dbReference>
<dbReference type="EMBL" id="NKXS01003546">
    <property type="protein sequence ID" value="PIN09395.1"/>
    <property type="molecule type" value="Genomic_DNA"/>
</dbReference>
<organism evidence="4 5">
    <name type="scientific">Handroanthus impetiginosus</name>
    <dbReference type="NCBI Taxonomy" id="429701"/>
    <lineage>
        <taxon>Eukaryota</taxon>
        <taxon>Viridiplantae</taxon>
        <taxon>Streptophyta</taxon>
        <taxon>Embryophyta</taxon>
        <taxon>Tracheophyta</taxon>
        <taxon>Spermatophyta</taxon>
        <taxon>Magnoliopsida</taxon>
        <taxon>eudicotyledons</taxon>
        <taxon>Gunneridae</taxon>
        <taxon>Pentapetalae</taxon>
        <taxon>asterids</taxon>
        <taxon>lamiids</taxon>
        <taxon>Lamiales</taxon>
        <taxon>Bignoniaceae</taxon>
        <taxon>Crescentiina</taxon>
        <taxon>Tabebuia alliance</taxon>
        <taxon>Handroanthus</taxon>
    </lineage>
</organism>
<accession>A0A2G9GW08</accession>
<dbReference type="NCBIfam" id="TIGR00756">
    <property type="entry name" value="PPR"/>
    <property type="match status" value="4"/>
</dbReference>
<evidence type="ECO:0008006" key="6">
    <source>
        <dbReference type="Google" id="ProtNLM"/>
    </source>
</evidence>
<dbReference type="Pfam" id="PF01535">
    <property type="entry name" value="PPR"/>
    <property type="match status" value="3"/>
</dbReference>
<dbReference type="STRING" id="429701.A0A2G9GW08"/>
<comment type="caution">
    <text evidence="4">The sequence shown here is derived from an EMBL/GenBank/DDBJ whole genome shotgun (WGS) entry which is preliminary data.</text>
</comment>
<gene>
    <name evidence="4" type="ORF">CDL12_18028</name>
</gene>
<feature type="repeat" description="PPR" evidence="3">
    <location>
        <begin position="230"/>
        <end position="264"/>
    </location>
</feature>
<feature type="repeat" description="PPR" evidence="3">
    <location>
        <begin position="265"/>
        <end position="299"/>
    </location>
</feature>
<evidence type="ECO:0000313" key="4">
    <source>
        <dbReference type="EMBL" id="PIN09395.1"/>
    </source>
</evidence>
<feature type="repeat" description="PPR" evidence="3">
    <location>
        <begin position="160"/>
        <end position="194"/>
    </location>
</feature>
<evidence type="ECO:0000313" key="5">
    <source>
        <dbReference type="Proteomes" id="UP000231279"/>
    </source>
</evidence>
<keyword evidence="2" id="KW-0677">Repeat</keyword>
<name>A0A2G9GW08_9LAMI</name>
<dbReference type="OrthoDB" id="185373at2759"/>
<evidence type="ECO:0000256" key="2">
    <source>
        <dbReference type="ARBA" id="ARBA00022737"/>
    </source>
</evidence>
<dbReference type="GO" id="GO:0010019">
    <property type="term" value="P:chloroplast-nucleus signaling pathway"/>
    <property type="evidence" value="ECO:0007669"/>
    <property type="project" value="TreeGrafter"/>
</dbReference>
<dbReference type="PANTHER" id="PTHR47936:SF5">
    <property type="entry name" value="PENTACOTRIPEPTIDE-REPEAT REGION OF PRORP DOMAIN-CONTAINING PROTEIN"/>
    <property type="match status" value="1"/>
</dbReference>
<dbReference type="GO" id="GO:0009507">
    <property type="term" value="C:chloroplast"/>
    <property type="evidence" value="ECO:0007669"/>
    <property type="project" value="TreeGrafter"/>
</dbReference>
<protein>
    <recommendedName>
        <fullName evidence="6">Pentacotripeptide-repeat region of PRORP domain-containing protein</fullName>
    </recommendedName>
</protein>
<dbReference type="Gene3D" id="1.25.40.10">
    <property type="entry name" value="Tetratricopeptide repeat domain"/>
    <property type="match status" value="2"/>
</dbReference>
<comment type="similarity">
    <text evidence="1">Belongs to the PPR family. P subfamily.</text>
</comment>
<dbReference type="AlphaFoldDB" id="A0A2G9GW08"/>
<evidence type="ECO:0000256" key="3">
    <source>
        <dbReference type="PROSITE-ProRule" id="PRU00708"/>
    </source>
</evidence>
<dbReference type="Proteomes" id="UP000231279">
    <property type="component" value="Unassembled WGS sequence"/>
</dbReference>
<dbReference type="Pfam" id="PF13041">
    <property type="entry name" value="PPR_2"/>
    <property type="match status" value="2"/>
</dbReference>
<dbReference type="SUPFAM" id="SSF81901">
    <property type="entry name" value="HCP-like"/>
    <property type="match status" value="1"/>
</dbReference>
<dbReference type="GO" id="GO:0031930">
    <property type="term" value="P:mitochondria-nucleus signaling pathway"/>
    <property type="evidence" value="ECO:0007669"/>
    <property type="project" value="TreeGrafter"/>
</dbReference>
<dbReference type="InterPro" id="IPR002885">
    <property type="entry name" value="PPR_rpt"/>
</dbReference>
<evidence type="ECO:0000256" key="1">
    <source>
        <dbReference type="ARBA" id="ARBA00007626"/>
    </source>
</evidence>